<gene>
    <name evidence="1" type="ORF">RJ639_011218</name>
</gene>
<sequence>MTIMSDPIAENLSQNEIILYKKIKQETDATLSHKISGFAQNSYPSATDRAEIAQLNFLIRLCLQTYTDLNDKLQNLSILTETQNTYIRKLISDVDKNNLDTAKNMQRIELELGTIRSQTTQIGQIVDTLRQQHPVSDMTSIDSQMKSIKKDMNKALEKELVEVIDIDQDLENFKQKSLKKFNPQVLYKNSGWTQNSMLIQKISERSIQCGDKDHVILDLMNKDSINQIRKKNYDYTHLGLIIIGIKGMTRSDLGTHVLITPFDSRLTDQKKSILALMDADMNKNVGLFYFAPNFFMPTKDLDKIKIGILTKGFGNISTDNLNITIGLLGKSSQNSNMQYKYNIEDVITAIRSKGVRFIEPPKYQPTEYAGVDWDLDKILSKSDKMFIPERGQIFENHLRQTSVRFSQYNNIPIADTESEFSQDNESEDVNV</sequence>
<dbReference type="EMBL" id="JAVXUP010001601">
    <property type="protein sequence ID" value="KAK3009874.1"/>
    <property type="molecule type" value="Genomic_DNA"/>
</dbReference>
<evidence type="ECO:0000313" key="2">
    <source>
        <dbReference type="Proteomes" id="UP001188597"/>
    </source>
</evidence>
<dbReference type="InterPro" id="IPR028919">
    <property type="entry name" value="Viral_movement"/>
</dbReference>
<comment type="caution">
    <text evidence="1">The sequence shown here is derived from an EMBL/GenBank/DDBJ whole genome shotgun (WGS) entry which is preliminary data.</text>
</comment>
<evidence type="ECO:0000313" key="1">
    <source>
        <dbReference type="EMBL" id="KAK3009874.1"/>
    </source>
</evidence>
<accession>A0AA88VM29</accession>
<reference evidence="1" key="1">
    <citation type="submission" date="2022-12" db="EMBL/GenBank/DDBJ databases">
        <title>Draft genome assemblies for two species of Escallonia (Escalloniales).</title>
        <authorList>
            <person name="Chanderbali A."/>
            <person name="Dervinis C."/>
            <person name="Anghel I."/>
            <person name="Soltis D."/>
            <person name="Soltis P."/>
            <person name="Zapata F."/>
        </authorList>
    </citation>
    <scope>NUCLEOTIDE SEQUENCE</scope>
    <source>
        <strain evidence="1">UCBG64.0493</strain>
        <tissue evidence="1">Leaf</tissue>
    </source>
</reference>
<organism evidence="1 2">
    <name type="scientific">Escallonia herrerae</name>
    <dbReference type="NCBI Taxonomy" id="1293975"/>
    <lineage>
        <taxon>Eukaryota</taxon>
        <taxon>Viridiplantae</taxon>
        <taxon>Streptophyta</taxon>
        <taxon>Embryophyta</taxon>
        <taxon>Tracheophyta</taxon>
        <taxon>Spermatophyta</taxon>
        <taxon>Magnoliopsida</taxon>
        <taxon>eudicotyledons</taxon>
        <taxon>Gunneridae</taxon>
        <taxon>Pentapetalae</taxon>
        <taxon>asterids</taxon>
        <taxon>campanulids</taxon>
        <taxon>Escalloniales</taxon>
        <taxon>Escalloniaceae</taxon>
        <taxon>Escallonia</taxon>
    </lineage>
</organism>
<keyword evidence="2" id="KW-1185">Reference proteome</keyword>
<proteinExistence type="predicted"/>
<dbReference type="AlphaFoldDB" id="A0AA88VM29"/>
<dbReference type="Proteomes" id="UP001188597">
    <property type="component" value="Unassembled WGS sequence"/>
</dbReference>
<protein>
    <submittedName>
        <fullName evidence="1">Uncharacterized protein</fullName>
    </submittedName>
</protein>
<name>A0AA88VM29_9ASTE</name>
<dbReference type="Pfam" id="PF01107">
    <property type="entry name" value="MP"/>
    <property type="match status" value="1"/>
</dbReference>